<evidence type="ECO:0008006" key="4">
    <source>
        <dbReference type="Google" id="ProtNLM"/>
    </source>
</evidence>
<sequence>MITHARSTGTDTAAEDAAAPGGVGGWVLRSGVERALRLQHPLVSAHVAAVRRKNPEMSPAEVVDRLGRQYRIAVAGTGAAGGAVAIIPALGTVASLATAGAEAFAALDAAVIYTLAVAEVHALPTDEPERRRALVLGVVVGAGGQAVLRKVTGRSHDWAREVTDNLPLARLGLLNNGLTRWFVKRYIIRQGVLALGRALPLGIGVVIGAVGNLVTARAVIRSAEIAFGSPPASWRDAGNPKGSTDGPGGN</sequence>
<feature type="region of interest" description="Disordered" evidence="1">
    <location>
        <begin position="231"/>
        <end position="250"/>
    </location>
</feature>
<reference evidence="2" key="1">
    <citation type="submission" date="2021-04" db="EMBL/GenBank/DDBJ databases">
        <title>Pseudonocardia sp. nov., isolated from sandy soil of mangrove forest.</title>
        <authorList>
            <person name="Zan Z."/>
            <person name="Huang R."/>
            <person name="Liu W."/>
        </authorList>
    </citation>
    <scope>NUCLEOTIDE SEQUENCE</scope>
    <source>
        <strain evidence="2">S2-4</strain>
    </source>
</reference>
<dbReference type="RefSeq" id="WP_252444902.1">
    <property type="nucleotide sequence ID" value="NZ_JAGSOV010000071.1"/>
</dbReference>
<evidence type="ECO:0000313" key="3">
    <source>
        <dbReference type="Proteomes" id="UP001165283"/>
    </source>
</evidence>
<dbReference type="EMBL" id="JAGSOV010000071">
    <property type="protein sequence ID" value="MCO1659841.1"/>
    <property type="molecule type" value="Genomic_DNA"/>
</dbReference>
<gene>
    <name evidence="2" type="ORF">KDL28_32740</name>
</gene>
<comment type="caution">
    <text evidence="2">The sequence shown here is derived from an EMBL/GenBank/DDBJ whole genome shotgun (WGS) entry which is preliminary data.</text>
</comment>
<name>A0ABT1AA67_9PSEU</name>
<evidence type="ECO:0000256" key="1">
    <source>
        <dbReference type="SAM" id="MobiDB-lite"/>
    </source>
</evidence>
<dbReference type="Proteomes" id="UP001165283">
    <property type="component" value="Unassembled WGS sequence"/>
</dbReference>
<evidence type="ECO:0000313" key="2">
    <source>
        <dbReference type="EMBL" id="MCO1659841.1"/>
    </source>
</evidence>
<organism evidence="2 3">
    <name type="scientific">Pseudonocardia humida</name>
    <dbReference type="NCBI Taxonomy" id="2800819"/>
    <lineage>
        <taxon>Bacteria</taxon>
        <taxon>Bacillati</taxon>
        <taxon>Actinomycetota</taxon>
        <taxon>Actinomycetes</taxon>
        <taxon>Pseudonocardiales</taxon>
        <taxon>Pseudonocardiaceae</taxon>
        <taxon>Pseudonocardia</taxon>
    </lineage>
</organism>
<keyword evidence="3" id="KW-1185">Reference proteome</keyword>
<proteinExistence type="predicted"/>
<accession>A0ABT1AA67</accession>
<protein>
    <recommendedName>
        <fullName evidence="4">EcsC family protein</fullName>
    </recommendedName>
</protein>